<comment type="similarity">
    <text evidence="2">Belongs to the SLC12A transporter family.</text>
</comment>
<keyword evidence="3" id="KW-0813">Transport</keyword>
<feature type="transmembrane region" description="Helical" evidence="9">
    <location>
        <begin position="257"/>
        <end position="281"/>
    </location>
</feature>
<keyword evidence="4 9" id="KW-0812">Transmembrane</keyword>
<feature type="domain" description="Amino acid permease/ SLC12A" evidence="10">
    <location>
        <begin position="183"/>
        <end position="288"/>
    </location>
</feature>
<keyword evidence="13" id="KW-1185">Reference proteome</keyword>
<evidence type="ECO:0000256" key="6">
    <source>
        <dbReference type="ARBA" id="ARBA00023053"/>
    </source>
</evidence>
<feature type="domain" description="Amino acid permease/ SLC12A" evidence="10">
    <location>
        <begin position="290"/>
        <end position="470"/>
    </location>
</feature>
<evidence type="ECO:0000259" key="11">
    <source>
        <dbReference type="Pfam" id="PF08403"/>
    </source>
</evidence>
<dbReference type="Proteomes" id="UP000270296">
    <property type="component" value="Unassembled WGS sequence"/>
</dbReference>
<dbReference type="GO" id="GO:0055078">
    <property type="term" value="P:sodium ion homeostasis"/>
    <property type="evidence" value="ECO:0007669"/>
    <property type="project" value="TreeGrafter"/>
</dbReference>
<dbReference type="WBParaSite" id="SBAD_0000892101-mRNA-1">
    <property type="protein sequence ID" value="SBAD_0000892101-mRNA-1"/>
    <property type="gene ID" value="SBAD_0000892101"/>
</dbReference>
<evidence type="ECO:0000256" key="1">
    <source>
        <dbReference type="ARBA" id="ARBA00004651"/>
    </source>
</evidence>
<organism evidence="14">
    <name type="scientific">Soboliphyme baturini</name>
    <dbReference type="NCBI Taxonomy" id="241478"/>
    <lineage>
        <taxon>Eukaryota</taxon>
        <taxon>Metazoa</taxon>
        <taxon>Ecdysozoa</taxon>
        <taxon>Nematoda</taxon>
        <taxon>Enoplea</taxon>
        <taxon>Dorylaimia</taxon>
        <taxon>Dioctophymatida</taxon>
        <taxon>Dioctophymatoidea</taxon>
        <taxon>Soboliphymatidae</taxon>
        <taxon>Soboliphyme</taxon>
    </lineage>
</organism>
<feature type="transmembrane region" description="Helical" evidence="9">
    <location>
        <begin position="301"/>
        <end position="323"/>
    </location>
</feature>
<accession>A0A183IYB2</accession>
<evidence type="ECO:0000313" key="13">
    <source>
        <dbReference type="Proteomes" id="UP000270296"/>
    </source>
</evidence>
<dbReference type="InterPro" id="IPR013612">
    <property type="entry name" value="AA_permease_N"/>
</dbReference>
<evidence type="ECO:0000256" key="3">
    <source>
        <dbReference type="ARBA" id="ARBA00022448"/>
    </source>
</evidence>
<dbReference type="AlphaFoldDB" id="A0A183IYB2"/>
<dbReference type="PANTHER" id="PTHR11827:SF103">
    <property type="entry name" value="SODIUM CHLORIDE COTRANSPORTER 69, ISOFORM E"/>
    <property type="match status" value="1"/>
</dbReference>
<feature type="transmembrane region" description="Helical" evidence="9">
    <location>
        <begin position="398"/>
        <end position="422"/>
    </location>
</feature>
<evidence type="ECO:0000256" key="5">
    <source>
        <dbReference type="ARBA" id="ARBA00022989"/>
    </source>
</evidence>
<feature type="domain" description="Amino acid permease N-terminal" evidence="11">
    <location>
        <begin position="115"/>
        <end position="158"/>
    </location>
</feature>
<dbReference type="GO" id="GO:0055075">
    <property type="term" value="P:potassium ion homeostasis"/>
    <property type="evidence" value="ECO:0007669"/>
    <property type="project" value="TreeGrafter"/>
</dbReference>
<feature type="transmembrane region" description="Helical" evidence="9">
    <location>
        <begin position="184"/>
        <end position="204"/>
    </location>
</feature>
<feature type="transmembrane region" description="Helical" evidence="9">
    <location>
        <begin position="335"/>
        <end position="355"/>
    </location>
</feature>
<keyword evidence="6" id="KW-0915">Sodium</keyword>
<evidence type="ECO:0000256" key="9">
    <source>
        <dbReference type="SAM" id="Phobius"/>
    </source>
</evidence>
<dbReference type="GO" id="GO:0055064">
    <property type="term" value="P:chloride ion homeostasis"/>
    <property type="evidence" value="ECO:0007669"/>
    <property type="project" value="TreeGrafter"/>
</dbReference>
<dbReference type="OrthoDB" id="2020542at2759"/>
<dbReference type="InterPro" id="IPR004841">
    <property type="entry name" value="AA-permease/SLC12A_dom"/>
</dbReference>
<keyword evidence="8" id="KW-0739">Sodium transport</keyword>
<keyword evidence="7 9" id="KW-0472">Membrane</keyword>
<comment type="subcellular location">
    <subcellularLocation>
        <location evidence="1">Cell membrane</location>
        <topology evidence="1">Multi-pass membrane protein</topology>
    </subcellularLocation>
</comment>
<dbReference type="Pfam" id="PF00324">
    <property type="entry name" value="AA_permease"/>
    <property type="match status" value="2"/>
</dbReference>
<dbReference type="InterPro" id="IPR004842">
    <property type="entry name" value="SLC12A_fam"/>
</dbReference>
<evidence type="ECO:0000256" key="7">
    <source>
        <dbReference type="ARBA" id="ARBA00023136"/>
    </source>
</evidence>
<dbReference type="Pfam" id="PF08403">
    <property type="entry name" value="AA_permease_N"/>
    <property type="match status" value="1"/>
</dbReference>
<dbReference type="GO" id="GO:0005886">
    <property type="term" value="C:plasma membrane"/>
    <property type="evidence" value="ECO:0007669"/>
    <property type="project" value="UniProtKB-SubCell"/>
</dbReference>
<keyword evidence="5 9" id="KW-1133">Transmembrane helix</keyword>
<evidence type="ECO:0000256" key="2">
    <source>
        <dbReference type="ARBA" id="ARBA00010593"/>
    </source>
</evidence>
<protein>
    <submittedName>
        <fullName evidence="14">AA_permease domain-containing protein</fullName>
    </submittedName>
</protein>
<reference evidence="12 13" key="2">
    <citation type="submission" date="2018-11" db="EMBL/GenBank/DDBJ databases">
        <authorList>
            <consortium name="Pathogen Informatics"/>
        </authorList>
    </citation>
    <scope>NUCLEOTIDE SEQUENCE [LARGE SCALE GENOMIC DNA]</scope>
</reference>
<reference evidence="14" key="1">
    <citation type="submission" date="2016-06" db="UniProtKB">
        <authorList>
            <consortium name="WormBaseParasite"/>
        </authorList>
    </citation>
    <scope>IDENTIFICATION</scope>
</reference>
<feature type="transmembrane region" description="Helical" evidence="9">
    <location>
        <begin position="454"/>
        <end position="476"/>
    </location>
</feature>
<dbReference type="GO" id="GO:0006884">
    <property type="term" value="P:cell volume homeostasis"/>
    <property type="evidence" value="ECO:0007669"/>
    <property type="project" value="TreeGrafter"/>
</dbReference>
<dbReference type="GO" id="GO:1990573">
    <property type="term" value="P:potassium ion import across plasma membrane"/>
    <property type="evidence" value="ECO:0007669"/>
    <property type="project" value="TreeGrafter"/>
</dbReference>
<evidence type="ECO:0000256" key="4">
    <source>
        <dbReference type="ARBA" id="ARBA00022692"/>
    </source>
</evidence>
<dbReference type="PANTHER" id="PTHR11827">
    <property type="entry name" value="SOLUTE CARRIER FAMILY 12, CATION COTRANSPORTERS"/>
    <property type="match status" value="1"/>
</dbReference>
<gene>
    <name evidence="12" type="ORF">SBAD_LOCUS8610</name>
</gene>
<evidence type="ECO:0000256" key="8">
    <source>
        <dbReference type="ARBA" id="ARBA00023201"/>
    </source>
</evidence>
<dbReference type="Gene3D" id="1.20.1740.10">
    <property type="entry name" value="Amino acid/polyamine transporter I"/>
    <property type="match status" value="1"/>
</dbReference>
<evidence type="ECO:0000313" key="14">
    <source>
        <dbReference type="WBParaSite" id="SBAD_0000892101-mRNA-1"/>
    </source>
</evidence>
<evidence type="ECO:0000313" key="12">
    <source>
        <dbReference type="EMBL" id="VDP18191.1"/>
    </source>
</evidence>
<feature type="transmembrane region" description="Helical" evidence="9">
    <location>
        <begin position="210"/>
        <end position="236"/>
    </location>
</feature>
<keyword evidence="8" id="KW-0406">Ion transport</keyword>
<evidence type="ECO:0000259" key="10">
    <source>
        <dbReference type="Pfam" id="PF00324"/>
    </source>
</evidence>
<sequence>MSDDEGPCQGGGNISRNSSRFLVNRVATVSDSNEALNMIENDYEVGDAGRVAVSEAKQVKFSIAETVDKVEDNKNDMSSGLASSRRDTFQSVDLFCQYTTTTNDATNLKSFRNVQTMERVPNVDHYRNVMSIEGAIASRPSLAQLHEKTYEKEGEIVSFKNVLPESEEIRVSGASAKLGWIQGVFMRCVLSILGTIMFLRISWISGHAGILFSGLIILLSSVLSYITALSMCAICTNGELKGGGAYFMISRSLGPQFGGSIGVIFSLTLVASTAMCTVGFAETIRDLLNQNFFPDWRDENFFSVFAVFFPAMTGFMAGANISGDLNEPQKAIPKGTLLALLVTILLYFFVAVVTASTCLRDATGNVFDLFNGTLVCNSTENCPYGLIHYYQILELEGAWGPLITAGILAATLSSALAGFVAAPKVFQAVCKDNLFPYISWFAKGFGKDEEPRRAYVLTFVLTVALVLIGRVIMLFLNR</sequence>
<proteinExistence type="inferred from homology"/>
<dbReference type="EMBL" id="UZAM01011785">
    <property type="protein sequence ID" value="VDP18191.1"/>
    <property type="molecule type" value="Genomic_DNA"/>
</dbReference>
<dbReference type="GO" id="GO:0008511">
    <property type="term" value="F:sodium:potassium:chloride symporter activity"/>
    <property type="evidence" value="ECO:0007669"/>
    <property type="project" value="TreeGrafter"/>
</dbReference>
<name>A0A183IYB2_9BILA</name>